<keyword evidence="1" id="KW-0175">Coiled coil</keyword>
<dbReference type="Proteomes" id="UP001260773">
    <property type="component" value="Unassembled WGS sequence"/>
</dbReference>
<dbReference type="AlphaFoldDB" id="A0AAW8S9U2"/>
<gene>
    <name evidence="2" type="ORF">P7D43_20145</name>
    <name evidence="3" type="ORF">P7D79_19600</name>
</gene>
<evidence type="ECO:0000313" key="2">
    <source>
        <dbReference type="EMBL" id="MDT2404682.1"/>
    </source>
</evidence>
<dbReference type="RefSeq" id="WP_158408717.1">
    <property type="nucleotide sequence ID" value="NZ_CAAKNX010000009.1"/>
</dbReference>
<evidence type="ECO:0008006" key="6">
    <source>
        <dbReference type="Google" id="ProtNLM"/>
    </source>
</evidence>
<evidence type="ECO:0000256" key="1">
    <source>
        <dbReference type="SAM" id="Coils"/>
    </source>
</evidence>
<dbReference type="EMBL" id="JARPWY010000081">
    <property type="protein sequence ID" value="MDT2516435.1"/>
    <property type="molecule type" value="Genomic_DNA"/>
</dbReference>
<sequence>MENKYVEELRQEIKRLKLENKQLILLNQILNDATKKYSEALRNLLNYLSED</sequence>
<evidence type="ECO:0000313" key="5">
    <source>
        <dbReference type="Proteomes" id="UP001264335"/>
    </source>
</evidence>
<protein>
    <recommendedName>
        <fullName evidence="6">Transposase</fullName>
    </recommendedName>
</protein>
<feature type="coiled-coil region" evidence="1">
    <location>
        <begin position="6"/>
        <end position="50"/>
    </location>
</feature>
<dbReference type="EMBL" id="JARPWH010000125">
    <property type="protein sequence ID" value="MDT2404682.1"/>
    <property type="molecule type" value="Genomic_DNA"/>
</dbReference>
<evidence type="ECO:0000313" key="4">
    <source>
        <dbReference type="Proteomes" id="UP001260773"/>
    </source>
</evidence>
<comment type="caution">
    <text evidence="2">The sequence shown here is derived from an EMBL/GenBank/DDBJ whole genome shotgun (WGS) entry which is preliminary data.</text>
</comment>
<evidence type="ECO:0000313" key="3">
    <source>
        <dbReference type="EMBL" id="MDT2516435.1"/>
    </source>
</evidence>
<accession>A0AAW8S9U2</accession>
<organism evidence="2 4">
    <name type="scientific">Enterococcus avium</name>
    <name type="common">Streptococcus avium</name>
    <dbReference type="NCBI Taxonomy" id="33945"/>
    <lineage>
        <taxon>Bacteria</taxon>
        <taxon>Bacillati</taxon>
        <taxon>Bacillota</taxon>
        <taxon>Bacilli</taxon>
        <taxon>Lactobacillales</taxon>
        <taxon>Enterococcaceae</taxon>
        <taxon>Enterococcus</taxon>
    </lineage>
</organism>
<name>A0AAW8S9U2_ENTAV</name>
<dbReference type="Proteomes" id="UP001264335">
    <property type="component" value="Unassembled WGS sequence"/>
</dbReference>
<proteinExistence type="predicted"/>
<reference evidence="2 5" key="1">
    <citation type="submission" date="2023-03" db="EMBL/GenBank/DDBJ databases">
        <authorList>
            <person name="Shen W."/>
            <person name="Cai J."/>
        </authorList>
    </citation>
    <scope>NUCLEOTIDE SEQUENCE</scope>
    <source>
        <strain evidence="2">P33-2</strain>
        <strain evidence="3 5">Y2</strain>
    </source>
</reference>